<dbReference type="RefSeq" id="WP_307488358.1">
    <property type="nucleotide sequence ID" value="NZ_JAUSUF010000023.1"/>
</dbReference>
<evidence type="ECO:0000313" key="2">
    <source>
        <dbReference type="EMBL" id="MDQ0151278.1"/>
    </source>
</evidence>
<reference evidence="2 3" key="1">
    <citation type="submission" date="2023-07" db="EMBL/GenBank/DDBJ databases">
        <title>Genomic Encyclopedia of Type Strains, Phase IV (KMG-IV): sequencing the most valuable type-strain genomes for metagenomic binning, comparative biology and taxonomic classification.</title>
        <authorList>
            <person name="Goeker M."/>
        </authorList>
    </citation>
    <scope>NUCLEOTIDE SEQUENCE [LARGE SCALE GENOMIC DNA]</scope>
    <source>
        <strain evidence="2 3">DSM 20694</strain>
    </source>
</reference>
<dbReference type="Pfam" id="PF13346">
    <property type="entry name" value="ABC2_membrane_5"/>
    <property type="match status" value="1"/>
</dbReference>
<feature type="transmembrane region" description="Helical" evidence="1">
    <location>
        <begin position="39"/>
        <end position="62"/>
    </location>
</feature>
<dbReference type="EMBL" id="JAUSUF010000023">
    <property type="protein sequence ID" value="MDQ0151278.1"/>
    <property type="molecule type" value="Genomic_DNA"/>
</dbReference>
<feature type="transmembrane region" description="Helical" evidence="1">
    <location>
        <begin position="180"/>
        <end position="199"/>
    </location>
</feature>
<feature type="transmembrane region" description="Helical" evidence="1">
    <location>
        <begin position="12"/>
        <end position="33"/>
    </location>
</feature>
<sequence length="211" mass="24673">MIFNLVKKEFILVKKYLILMILLPFILPLFIFWRVPMLLGGITFFITSVFVEVLLIQSIFLVENKYPKATTLLCTTPIRRKNIVEAKYICFFMVFIFCYISYSILTLIIAEIPQLSILSIIISFLIISTIFNIYMPIQYKFGYENTKYFFMIVIFTISFGLPSIITIIPENFSFNINIPIIIKYILPVILSVFISIFSIKISTKIFSQQEL</sequence>
<keyword evidence="1" id="KW-1133">Transmembrane helix</keyword>
<accession>A0ABT9UY85</accession>
<dbReference type="Proteomes" id="UP001228504">
    <property type="component" value="Unassembled WGS sequence"/>
</dbReference>
<keyword evidence="3" id="KW-1185">Reference proteome</keyword>
<evidence type="ECO:0000313" key="3">
    <source>
        <dbReference type="Proteomes" id="UP001228504"/>
    </source>
</evidence>
<comment type="caution">
    <text evidence="2">The sequence shown here is derived from an EMBL/GenBank/DDBJ whole genome shotgun (WGS) entry which is preliminary data.</text>
</comment>
<keyword evidence="1" id="KW-0472">Membrane</keyword>
<evidence type="ECO:0000256" key="1">
    <source>
        <dbReference type="SAM" id="Phobius"/>
    </source>
</evidence>
<feature type="transmembrane region" description="Helical" evidence="1">
    <location>
        <begin position="88"/>
        <end position="109"/>
    </location>
</feature>
<feature type="transmembrane region" description="Helical" evidence="1">
    <location>
        <begin position="115"/>
        <end position="136"/>
    </location>
</feature>
<organism evidence="2 3">
    <name type="scientific">Eubacterium multiforme</name>
    <dbReference type="NCBI Taxonomy" id="83339"/>
    <lineage>
        <taxon>Bacteria</taxon>
        <taxon>Bacillati</taxon>
        <taxon>Bacillota</taxon>
        <taxon>Clostridia</taxon>
        <taxon>Eubacteriales</taxon>
        <taxon>Eubacteriaceae</taxon>
        <taxon>Eubacterium</taxon>
    </lineage>
</organism>
<dbReference type="InterPro" id="IPR025699">
    <property type="entry name" value="ABC2_memb-like"/>
</dbReference>
<feature type="transmembrane region" description="Helical" evidence="1">
    <location>
        <begin position="148"/>
        <end position="168"/>
    </location>
</feature>
<name>A0ABT9UY85_9FIRM</name>
<gene>
    <name evidence="2" type="ORF">J2S18_003261</name>
</gene>
<protein>
    <submittedName>
        <fullName evidence="2">ABC-2 type transport system permease protein</fullName>
    </submittedName>
</protein>
<keyword evidence="1" id="KW-0812">Transmembrane</keyword>
<proteinExistence type="predicted"/>